<dbReference type="OrthoDB" id="5273684at2759"/>
<protein>
    <submittedName>
        <fullName evidence="1">N-acylethanolamine-hydrolyzing acid amidase</fullName>
    </submittedName>
</protein>
<sequence length="400" mass="43729">MRLLIAFAFISAACGGWIEDEALRLRTGGRVAAKPRRLTVNLDAEPKSRWSFLAKEPGFEDYRSKATGYLEKYIPASLLPIVNRIAESLEFAYYEDYAQEMQGLASALNLSVGEIVLINLVYQVEGIGTSCAKVNTTGPCPSKQQGPGLCSALVANGPNAGDAVWQGRNLDWDLDASLLEYVVEVDYQRGGKTAFTGVQVAGMIGILHGVYGGKFSVQLNARDRGGSVVENLLEEILLGGKTPTHVMRKAMETAKDFDHFELFLLSEHLANPAYFVVAGAQHGQGGILTRSRHGGHAWRLGEPQAMDPHGLNPQPDWFRLQTNYDPWTAVPAYDNRRQPGVANAADFCSKGVDEDCVTKVMTAWPTKNHHTDVTSVMCPRTGFMSTVVWQHSPAAETMVV</sequence>
<evidence type="ECO:0000313" key="2">
    <source>
        <dbReference type="Proteomes" id="UP000186817"/>
    </source>
</evidence>
<dbReference type="PANTHER" id="PTHR28583:SF4">
    <property type="entry name" value="N-ACYLETHANOLAMINE-HYDROLYZING ACID AMIDASE"/>
    <property type="match status" value="1"/>
</dbReference>
<dbReference type="AlphaFoldDB" id="A0A1Q9E1M8"/>
<dbReference type="OMA" id="GQDHINM"/>
<evidence type="ECO:0000313" key="1">
    <source>
        <dbReference type="EMBL" id="OLQ01325.1"/>
    </source>
</evidence>
<dbReference type="GO" id="GO:0016810">
    <property type="term" value="F:hydrolase activity, acting on carbon-nitrogen (but not peptide) bonds"/>
    <property type="evidence" value="ECO:0007669"/>
    <property type="project" value="TreeGrafter"/>
</dbReference>
<proteinExistence type="predicted"/>
<gene>
    <name evidence="1" type="primary">Naaa</name>
    <name evidence="1" type="ORF">AK812_SmicGene15937</name>
</gene>
<accession>A0A1Q9E1M8</accession>
<dbReference type="Proteomes" id="UP000186817">
    <property type="component" value="Unassembled WGS sequence"/>
</dbReference>
<comment type="caution">
    <text evidence="1">The sequence shown here is derived from an EMBL/GenBank/DDBJ whole genome shotgun (WGS) entry which is preliminary data.</text>
</comment>
<organism evidence="1 2">
    <name type="scientific">Symbiodinium microadriaticum</name>
    <name type="common">Dinoflagellate</name>
    <name type="synonym">Zooxanthella microadriatica</name>
    <dbReference type="NCBI Taxonomy" id="2951"/>
    <lineage>
        <taxon>Eukaryota</taxon>
        <taxon>Sar</taxon>
        <taxon>Alveolata</taxon>
        <taxon>Dinophyceae</taxon>
        <taxon>Suessiales</taxon>
        <taxon>Symbiodiniaceae</taxon>
        <taxon>Symbiodinium</taxon>
    </lineage>
</organism>
<dbReference type="PANTHER" id="PTHR28583">
    <property type="entry name" value="ACID AMIDASE"/>
    <property type="match status" value="1"/>
</dbReference>
<keyword evidence="2" id="KW-1185">Reference proteome</keyword>
<name>A0A1Q9E1M8_SYMMI</name>
<dbReference type="Gene3D" id="3.60.60.10">
    <property type="entry name" value="Penicillin V Acylase, Chain A"/>
    <property type="match status" value="1"/>
</dbReference>
<reference evidence="1 2" key="1">
    <citation type="submission" date="2016-02" db="EMBL/GenBank/DDBJ databases">
        <title>Genome analysis of coral dinoflagellate symbionts highlights evolutionary adaptations to a symbiotic lifestyle.</title>
        <authorList>
            <person name="Aranda M."/>
            <person name="Li Y."/>
            <person name="Liew Y.J."/>
            <person name="Baumgarten S."/>
            <person name="Simakov O."/>
            <person name="Wilson M."/>
            <person name="Piel J."/>
            <person name="Ashoor H."/>
            <person name="Bougouffa S."/>
            <person name="Bajic V.B."/>
            <person name="Ryu T."/>
            <person name="Ravasi T."/>
            <person name="Bayer T."/>
            <person name="Micklem G."/>
            <person name="Kim H."/>
            <person name="Bhak J."/>
            <person name="Lajeunesse T.C."/>
            <person name="Voolstra C.R."/>
        </authorList>
    </citation>
    <scope>NUCLEOTIDE SEQUENCE [LARGE SCALE GENOMIC DNA]</scope>
    <source>
        <strain evidence="1 2">CCMP2467</strain>
    </source>
</reference>
<dbReference type="EMBL" id="LSRX01000296">
    <property type="protein sequence ID" value="OLQ01325.1"/>
    <property type="molecule type" value="Genomic_DNA"/>
</dbReference>